<dbReference type="CDD" id="cd03801">
    <property type="entry name" value="GT4_PimA-like"/>
    <property type="match status" value="1"/>
</dbReference>
<proteinExistence type="predicted"/>
<dbReference type="Proteomes" id="UP000306825">
    <property type="component" value="Chromosome"/>
</dbReference>
<feature type="domain" description="Glycosyl transferase family 1" evidence="1">
    <location>
        <begin position="192"/>
        <end position="348"/>
    </location>
</feature>
<dbReference type="Pfam" id="PF13439">
    <property type="entry name" value="Glyco_transf_4"/>
    <property type="match status" value="1"/>
</dbReference>
<dbReference type="PANTHER" id="PTHR45947:SF3">
    <property type="entry name" value="SULFOQUINOVOSYL TRANSFERASE SQD2"/>
    <property type="match status" value="1"/>
</dbReference>
<dbReference type="SUPFAM" id="SSF53756">
    <property type="entry name" value="UDP-Glycosyltransferase/glycogen phosphorylase"/>
    <property type="match status" value="1"/>
</dbReference>
<dbReference type="InterPro" id="IPR050194">
    <property type="entry name" value="Glycosyltransferase_grp1"/>
</dbReference>
<evidence type="ECO:0000259" key="2">
    <source>
        <dbReference type="Pfam" id="PF13439"/>
    </source>
</evidence>
<gene>
    <name evidence="3" type="ORF">FE773_01820</name>
</gene>
<dbReference type="Gene3D" id="3.40.50.2000">
    <property type="entry name" value="Glycogen Phosphorylase B"/>
    <property type="match status" value="2"/>
</dbReference>
<dbReference type="InterPro" id="IPR001296">
    <property type="entry name" value="Glyco_trans_1"/>
</dbReference>
<keyword evidence="4" id="KW-1185">Reference proteome</keyword>
<dbReference type="InterPro" id="IPR028098">
    <property type="entry name" value="Glyco_trans_4-like_N"/>
</dbReference>
<dbReference type="RefSeq" id="WP_138322913.1">
    <property type="nucleotide sequence ID" value="NZ_CP040463.1"/>
</dbReference>
<accession>A0ABX5VA88</accession>
<feature type="domain" description="Glycosyltransferase subfamily 4-like N-terminal" evidence="2">
    <location>
        <begin position="13"/>
        <end position="153"/>
    </location>
</feature>
<organism evidence="3 4">
    <name type="scientific">Caminibacter mediatlanticus TB-2</name>
    <dbReference type="NCBI Taxonomy" id="391592"/>
    <lineage>
        <taxon>Bacteria</taxon>
        <taxon>Pseudomonadati</taxon>
        <taxon>Campylobacterota</taxon>
        <taxon>Epsilonproteobacteria</taxon>
        <taxon>Nautiliales</taxon>
        <taxon>Nautiliaceae</taxon>
        <taxon>Caminibacter</taxon>
    </lineage>
</organism>
<dbReference type="Pfam" id="PF00534">
    <property type="entry name" value="Glycos_transf_1"/>
    <property type="match status" value="1"/>
</dbReference>
<evidence type="ECO:0000313" key="4">
    <source>
        <dbReference type="Proteomes" id="UP000306825"/>
    </source>
</evidence>
<evidence type="ECO:0000259" key="1">
    <source>
        <dbReference type="Pfam" id="PF00534"/>
    </source>
</evidence>
<evidence type="ECO:0000313" key="3">
    <source>
        <dbReference type="EMBL" id="QCT93960.1"/>
    </source>
</evidence>
<dbReference type="PANTHER" id="PTHR45947">
    <property type="entry name" value="SULFOQUINOVOSYL TRANSFERASE SQD2"/>
    <property type="match status" value="1"/>
</dbReference>
<dbReference type="EMBL" id="CP040463">
    <property type="protein sequence ID" value="QCT93960.1"/>
    <property type="molecule type" value="Genomic_DNA"/>
</dbReference>
<reference evidence="3 4" key="1">
    <citation type="submission" date="2019-05" db="EMBL/GenBank/DDBJ databases">
        <title>A comparative analysis of the Nautiliaceae.</title>
        <authorList>
            <person name="Grosche A."/>
            <person name="Smedile F."/>
            <person name="Vetriani C."/>
        </authorList>
    </citation>
    <scope>NUCLEOTIDE SEQUENCE [LARGE SCALE GENOMIC DNA]</scope>
    <source>
        <strain evidence="3 4">TB-2</strain>
    </source>
</reference>
<sequence length="374" mass="43254">MKNVLIAIPCLLIGGTEYQTLYTVKALIESNYKVTVVCYFEYDEYIIELYKKAGAKVILLSPNKKRPDSILKTAKFLFVNFKKILKKQKYDVVHIQYMAPGSLAFLIFKVLGVKKIIVHVHTPGHIYKNKKIPRLIMKLSNAFVCVSKSSEKSFFDVEGELFNTTLIENGRKHFTIYNCIELPKKIEKNCNQTFTIGVVSRLTYEKGIDILLNAIFELKKKIENYKVVIIGDGYEKEKLVKLTKKLQIEDKIEWKGFIPKENLSNYYSIFDVVVIPSRFEGFGLTAIEAMSYKIPVIASNVDGLKEIIKDGEDGLLFNKEESKILADKILQIYKDQRLKNKLGENAYEKVKQKFSYEVYKNKINELYEIIIKEK</sequence>
<name>A0ABX5VA88_9BACT</name>
<protein>
    <submittedName>
        <fullName evidence="3">Glycosyltransferase family 4 protein</fullName>
    </submittedName>
</protein>